<evidence type="ECO:0000259" key="3">
    <source>
        <dbReference type="Pfam" id="PF01966"/>
    </source>
</evidence>
<dbReference type="PATRIC" id="fig|1423744.4.peg.1055"/>
<dbReference type="InterPro" id="IPR006674">
    <property type="entry name" value="HD_domain"/>
</dbReference>
<dbReference type="CDD" id="cd04492">
    <property type="entry name" value="YhaM_OBF_like"/>
    <property type="match status" value="1"/>
</dbReference>
<accession>A0A0R2DTU1</accession>
<protein>
    <recommendedName>
        <fullName evidence="3">HD domain-containing protein</fullName>
    </recommendedName>
</protein>
<evidence type="ECO:0000313" key="4">
    <source>
        <dbReference type="EMBL" id="KRN03916.1"/>
    </source>
</evidence>
<dbReference type="Gene3D" id="2.40.50.140">
    <property type="entry name" value="Nucleic acid-binding proteins"/>
    <property type="match status" value="1"/>
</dbReference>
<dbReference type="PANTHER" id="PTHR37294">
    <property type="entry name" value="3'-5' EXORIBONUCLEASE YHAM"/>
    <property type="match status" value="1"/>
</dbReference>
<dbReference type="PANTHER" id="PTHR37294:SF1">
    <property type="entry name" value="3'-5' EXORIBONUCLEASE YHAM"/>
    <property type="match status" value="1"/>
</dbReference>
<gene>
    <name evidence="4" type="ORF">FC86_GL001028</name>
</gene>
<comment type="caution">
    <text evidence="4">The sequence shown here is derived from an EMBL/GenBank/DDBJ whole genome shotgun (WGS) entry which is preliminary data.</text>
</comment>
<keyword evidence="2" id="KW-0269">Exonuclease</keyword>
<dbReference type="AlphaFoldDB" id="A0A0R2DTU1"/>
<dbReference type="Gene3D" id="1.10.3210.10">
    <property type="entry name" value="Hypothetical protein af1432"/>
    <property type="match status" value="1"/>
</dbReference>
<keyword evidence="2" id="KW-0540">Nuclease</keyword>
<dbReference type="Proteomes" id="UP000051378">
    <property type="component" value="Unassembled WGS sequence"/>
</dbReference>
<reference evidence="4 5" key="1">
    <citation type="journal article" date="2015" name="Genome Announc.">
        <title>Expanding the biotechnology potential of lactobacilli through comparative genomics of 213 strains and associated genera.</title>
        <authorList>
            <person name="Sun Z."/>
            <person name="Harris H.M."/>
            <person name="McCann A."/>
            <person name="Guo C."/>
            <person name="Argimon S."/>
            <person name="Zhang W."/>
            <person name="Yang X."/>
            <person name="Jeffery I.B."/>
            <person name="Cooney J.C."/>
            <person name="Kagawa T.F."/>
            <person name="Liu W."/>
            <person name="Song Y."/>
            <person name="Salvetti E."/>
            <person name="Wrobel A."/>
            <person name="Rasinkangas P."/>
            <person name="Parkhill J."/>
            <person name="Rea M.C."/>
            <person name="O'Sullivan O."/>
            <person name="Ritari J."/>
            <person name="Douillard F.P."/>
            <person name="Paul Ross R."/>
            <person name="Yang R."/>
            <person name="Briner A.E."/>
            <person name="Felis G.E."/>
            <person name="de Vos W.M."/>
            <person name="Barrangou R."/>
            <person name="Klaenhammer T.R."/>
            <person name="Caufield P.W."/>
            <person name="Cui Y."/>
            <person name="Zhang H."/>
            <person name="O'Toole P.W."/>
        </authorList>
    </citation>
    <scope>NUCLEOTIDE SEQUENCE [LARGE SCALE GENOMIC DNA]</scope>
    <source>
        <strain evidence="4 5">DSM 23037</strain>
    </source>
</reference>
<dbReference type="GO" id="GO:0031125">
    <property type="term" value="P:rRNA 3'-end processing"/>
    <property type="evidence" value="ECO:0007669"/>
    <property type="project" value="TreeGrafter"/>
</dbReference>
<evidence type="ECO:0000313" key="5">
    <source>
        <dbReference type="Proteomes" id="UP000051378"/>
    </source>
</evidence>
<evidence type="ECO:0000256" key="1">
    <source>
        <dbReference type="ARBA" id="ARBA00022801"/>
    </source>
</evidence>
<dbReference type="SUPFAM" id="SSF109604">
    <property type="entry name" value="HD-domain/PDEase-like"/>
    <property type="match status" value="1"/>
</dbReference>
<keyword evidence="1" id="KW-0378">Hydrolase</keyword>
<dbReference type="STRING" id="1423744.FC86_GL001028"/>
<dbReference type="GO" id="GO:0004527">
    <property type="term" value="F:exonuclease activity"/>
    <property type="evidence" value="ECO:0007669"/>
    <property type="project" value="UniProtKB-KW"/>
</dbReference>
<dbReference type="InterPro" id="IPR012340">
    <property type="entry name" value="NA-bd_OB-fold"/>
</dbReference>
<sequence>MFTKKLLEYQSGEEMDTIVLLKQVDVRVAKNGKQFLAIVFEDSSGEISGKYWDASNEDVNLYQAGEIVEVNGRRETYQNNPQIRIYSLRPVMKEEGYEVSQFVRQAPVSSDSLLDKMSYYQNEIAHPVWSKLVNYLVDKYHKRFFEYPAAKTNHHAFAGGLAFHTVSMLDLAHHMLDIYEGINKELLYSGIILHDLAKTIELSGPISTDYTLEGNLIGHIALIDEEVVKAAQTLEIDEETESFLLLRHLVLSHHGLKEYGSPVRPQILEAEVLHRIDEFDASMNMMTESLKQISPGEFTGRIFALENRKLYKPYYRK</sequence>
<organism evidence="4 5">
    <name type="scientific">Holzapfeliella floricola DSM 23037 = JCM 16512</name>
    <dbReference type="NCBI Taxonomy" id="1423744"/>
    <lineage>
        <taxon>Bacteria</taxon>
        <taxon>Bacillati</taxon>
        <taxon>Bacillota</taxon>
        <taxon>Bacilli</taxon>
        <taxon>Lactobacillales</taxon>
        <taxon>Lactobacillaceae</taxon>
        <taxon>Holzapfeliella</taxon>
    </lineage>
</organism>
<dbReference type="InterPro" id="IPR050798">
    <property type="entry name" value="YhaM_exoribonuc/phosphodiest"/>
</dbReference>
<dbReference type="Pfam" id="PF01966">
    <property type="entry name" value="HD"/>
    <property type="match status" value="1"/>
</dbReference>
<name>A0A0R2DTU1_9LACO</name>
<keyword evidence="5" id="KW-1185">Reference proteome</keyword>
<evidence type="ECO:0000256" key="2">
    <source>
        <dbReference type="ARBA" id="ARBA00022839"/>
    </source>
</evidence>
<feature type="domain" description="HD" evidence="3">
    <location>
        <begin position="164"/>
        <end position="281"/>
    </location>
</feature>
<dbReference type="EMBL" id="AYZL01000020">
    <property type="protein sequence ID" value="KRN03916.1"/>
    <property type="molecule type" value="Genomic_DNA"/>
</dbReference>
<proteinExistence type="predicted"/>
<dbReference type="FunFam" id="1.10.3210.10:FF:000008">
    <property type="entry name" value="3'-5' exoribonuclease YhaM"/>
    <property type="match status" value="1"/>
</dbReference>